<reference evidence="2 3" key="1">
    <citation type="submission" date="2016-11" db="EMBL/GenBank/DDBJ databases">
        <authorList>
            <person name="Jaros S."/>
            <person name="Januszkiewicz K."/>
            <person name="Wedrychowicz H."/>
        </authorList>
    </citation>
    <scope>NUCLEOTIDE SEQUENCE [LARGE SCALE GENOMIC DNA]</scope>
    <source>
        <strain evidence="2 3">DSM 19436</strain>
    </source>
</reference>
<proteinExistence type="predicted"/>
<dbReference type="EMBL" id="FQUP01000003">
    <property type="protein sequence ID" value="SHG03918.1"/>
    <property type="molecule type" value="Genomic_DNA"/>
</dbReference>
<sequence>MTTWFHMMILATCAVATIAVGMAGAAVLSDTRVHIAKKQDRLMTVADASARPEITIEQRTDGMSILTRVPAPVAN</sequence>
<dbReference type="OrthoDB" id="9920353at2"/>
<keyword evidence="1" id="KW-0732">Signal</keyword>
<accession>A0A1M5GJN6</accession>
<dbReference type="AlphaFoldDB" id="A0A1M5GJN6"/>
<dbReference type="STRING" id="1122133.SAMN02745157_3432"/>
<feature type="signal peptide" evidence="1">
    <location>
        <begin position="1"/>
        <end position="25"/>
    </location>
</feature>
<dbReference type="RefSeq" id="WP_073055049.1">
    <property type="nucleotide sequence ID" value="NZ_FQUP01000003.1"/>
</dbReference>
<feature type="chain" id="PRO_5012747951" evidence="1">
    <location>
        <begin position="26"/>
        <end position="75"/>
    </location>
</feature>
<evidence type="ECO:0000256" key="1">
    <source>
        <dbReference type="SAM" id="SignalP"/>
    </source>
</evidence>
<evidence type="ECO:0000313" key="3">
    <source>
        <dbReference type="Proteomes" id="UP000184485"/>
    </source>
</evidence>
<keyword evidence="3" id="KW-1185">Reference proteome</keyword>
<evidence type="ECO:0000313" key="2">
    <source>
        <dbReference type="EMBL" id="SHG03918.1"/>
    </source>
</evidence>
<protein>
    <submittedName>
        <fullName evidence="2">Uncharacterized protein</fullName>
    </submittedName>
</protein>
<organism evidence="2 3">
    <name type="scientific">Kaistia soli DSM 19436</name>
    <dbReference type="NCBI Taxonomy" id="1122133"/>
    <lineage>
        <taxon>Bacteria</taxon>
        <taxon>Pseudomonadati</taxon>
        <taxon>Pseudomonadota</taxon>
        <taxon>Alphaproteobacteria</taxon>
        <taxon>Hyphomicrobiales</taxon>
        <taxon>Kaistiaceae</taxon>
        <taxon>Kaistia</taxon>
    </lineage>
</organism>
<gene>
    <name evidence="2" type="ORF">SAMN02745157_3432</name>
</gene>
<dbReference type="Proteomes" id="UP000184485">
    <property type="component" value="Unassembled WGS sequence"/>
</dbReference>
<name>A0A1M5GJN6_9HYPH</name>